<organism evidence="4 5">
    <name type="scientific">Acorus gramineus</name>
    <name type="common">Dwarf sweet flag</name>
    <dbReference type="NCBI Taxonomy" id="55184"/>
    <lineage>
        <taxon>Eukaryota</taxon>
        <taxon>Viridiplantae</taxon>
        <taxon>Streptophyta</taxon>
        <taxon>Embryophyta</taxon>
        <taxon>Tracheophyta</taxon>
        <taxon>Spermatophyta</taxon>
        <taxon>Magnoliopsida</taxon>
        <taxon>Liliopsida</taxon>
        <taxon>Acoraceae</taxon>
        <taxon>Acorus</taxon>
    </lineage>
</organism>
<dbReference type="InterPro" id="IPR015943">
    <property type="entry name" value="WD40/YVTN_repeat-like_dom_sf"/>
</dbReference>
<dbReference type="SUPFAM" id="SSF50978">
    <property type="entry name" value="WD40 repeat-like"/>
    <property type="match status" value="1"/>
</dbReference>
<protein>
    <submittedName>
        <fullName evidence="4">Protein TRANSPARENT TESTA GLABRA 1</fullName>
    </submittedName>
</protein>
<evidence type="ECO:0000313" key="5">
    <source>
        <dbReference type="Proteomes" id="UP001179952"/>
    </source>
</evidence>
<dbReference type="PROSITE" id="PS00678">
    <property type="entry name" value="WD_REPEATS_1"/>
    <property type="match status" value="1"/>
</dbReference>
<dbReference type="InterPro" id="IPR036322">
    <property type="entry name" value="WD40_repeat_dom_sf"/>
</dbReference>
<dbReference type="Proteomes" id="UP001179952">
    <property type="component" value="Unassembled WGS sequence"/>
</dbReference>
<dbReference type="AlphaFoldDB" id="A0AAV9BA23"/>
<dbReference type="PROSITE" id="PS50294">
    <property type="entry name" value="WD_REPEATS_REGION"/>
    <property type="match status" value="1"/>
</dbReference>
<dbReference type="PANTHER" id="PTHR19919">
    <property type="entry name" value="WD REPEAT CONTAINING PROTEIN"/>
    <property type="match status" value="1"/>
</dbReference>
<accession>A0AAV9BA23</accession>
<keyword evidence="2" id="KW-0677">Repeat</keyword>
<proteinExistence type="predicted"/>
<dbReference type="PROSITE" id="PS50082">
    <property type="entry name" value="WD_REPEATS_2"/>
    <property type="match status" value="2"/>
</dbReference>
<dbReference type="Gene3D" id="2.130.10.10">
    <property type="entry name" value="YVTN repeat-like/Quinoprotein amine dehydrogenase"/>
    <property type="match status" value="2"/>
</dbReference>
<evidence type="ECO:0000256" key="1">
    <source>
        <dbReference type="ARBA" id="ARBA00022574"/>
    </source>
</evidence>
<dbReference type="Pfam" id="PF00400">
    <property type="entry name" value="WD40"/>
    <property type="match status" value="2"/>
</dbReference>
<reference evidence="4" key="1">
    <citation type="journal article" date="2023" name="Nat. Commun.">
        <title>Diploid and tetraploid genomes of Acorus and the evolution of monocots.</title>
        <authorList>
            <person name="Ma L."/>
            <person name="Liu K.W."/>
            <person name="Li Z."/>
            <person name="Hsiao Y.Y."/>
            <person name="Qi Y."/>
            <person name="Fu T."/>
            <person name="Tang G.D."/>
            <person name="Zhang D."/>
            <person name="Sun W.H."/>
            <person name="Liu D.K."/>
            <person name="Li Y."/>
            <person name="Chen G.Z."/>
            <person name="Liu X.D."/>
            <person name="Liao X.Y."/>
            <person name="Jiang Y.T."/>
            <person name="Yu X."/>
            <person name="Hao Y."/>
            <person name="Huang J."/>
            <person name="Zhao X.W."/>
            <person name="Ke S."/>
            <person name="Chen Y.Y."/>
            <person name="Wu W.L."/>
            <person name="Hsu J.L."/>
            <person name="Lin Y.F."/>
            <person name="Huang M.D."/>
            <person name="Li C.Y."/>
            <person name="Huang L."/>
            <person name="Wang Z.W."/>
            <person name="Zhao X."/>
            <person name="Zhong W.Y."/>
            <person name="Peng D.H."/>
            <person name="Ahmad S."/>
            <person name="Lan S."/>
            <person name="Zhang J.S."/>
            <person name="Tsai W.C."/>
            <person name="Van de Peer Y."/>
            <person name="Liu Z.J."/>
        </authorList>
    </citation>
    <scope>NUCLEOTIDE SEQUENCE</scope>
    <source>
        <strain evidence="4">SCP</strain>
    </source>
</reference>
<dbReference type="InterPro" id="IPR019775">
    <property type="entry name" value="WD40_repeat_CS"/>
</dbReference>
<comment type="caution">
    <text evidence="4">The sequence shown here is derived from an EMBL/GenBank/DDBJ whole genome shotgun (WGS) entry which is preliminary data.</text>
</comment>
<dbReference type="InterPro" id="IPR045159">
    <property type="entry name" value="DCAF7-like"/>
</dbReference>
<dbReference type="SMART" id="SM00320">
    <property type="entry name" value="WD40"/>
    <property type="match status" value="4"/>
</dbReference>
<keyword evidence="1 3" id="KW-0853">WD repeat</keyword>
<evidence type="ECO:0000313" key="4">
    <source>
        <dbReference type="EMBL" id="KAK1273038.1"/>
    </source>
</evidence>
<sequence length="337" mass="36901">MDDPSTTIQNTITYESPHPVFAMAFSPSPSPRLALGSFIEDFTNKVHIVSLNEETLTLQSNPYLSFDHPYPPTKLLFHPSPSSPDLLASSGDCLRLWSCPSSSTSPIELRSVLNNSKLSEFSAPITSFDWNEWDPNLIGASSVDTSCTVWDLEKSVVSTQMIAHDKEVYDIAWGESSIFASVSADGSVRLFDLRDKEHSTILYESPRPDTPLLRLAWDKMDRRYMATFAMDGDRVVVIDIRSPTAPAAEMKGHRAAVNAVAWEPRGGRHLCSGGDDGQALMWDLTVGAAAGDTGSWGGIEPLLAYSAGAEINQLQWSAHQPDWIGIAFASKVQLLRA</sequence>
<feature type="repeat" description="WD" evidence="3">
    <location>
        <begin position="161"/>
        <end position="201"/>
    </location>
</feature>
<feature type="repeat" description="WD" evidence="3">
    <location>
        <begin position="250"/>
        <end position="284"/>
    </location>
</feature>
<evidence type="ECO:0000256" key="3">
    <source>
        <dbReference type="PROSITE-ProRule" id="PRU00221"/>
    </source>
</evidence>
<dbReference type="InterPro" id="IPR001680">
    <property type="entry name" value="WD40_rpt"/>
</dbReference>
<evidence type="ECO:0000256" key="2">
    <source>
        <dbReference type="ARBA" id="ARBA00022737"/>
    </source>
</evidence>
<keyword evidence="5" id="KW-1185">Reference proteome</keyword>
<dbReference type="EMBL" id="JAUJYN010000004">
    <property type="protein sequence ID" value="KAK1273038.1"/>
    <property type="molecule type" value="Genomic_DNA"/>
</dbReference>
<name>A0AAV9BA23_ACOGR</name>
<reference evidence="4" key="2">
    <citation type="submission" date="2023-06" db="EMBL/GenBank/DDBJ databases">
        <authorList>
            <person name="Ma L."/>
            <person name="Liu K.-W."/>
            <person name="Li Z."/>
            <person name="Hsiao Y.-Y."/>
            <person name="Qi Y."/>
            <person name="Fu T."/>
            <person name="Tang G."/>
            <person name="Zhang D."/>
            <person name="Sun W.-H."/>
            <person name="Liu D.-K."/>
            <person name="Li Y."/>
            <person name="Chen G.-Z."/>
            <person name="Liu X.-D."/>
            <person name="Liao X.-Y."/>
            <person name="Jiang Y.-T."/>
            <person name="Yu X."/>
            <person name="Hao Y."/>
            <person name="Huang J."/>
            <person name="Zhao X.-W."/>
            <person name="Ke S."/>
            <person name="Chen Y.-Y."/>
            <person name="Wu W.-L."/>
            <person name="Hsu J.-L."/>
            <person name="Lin Y.-F."/>
            <person name="Huang M.-D."/>
            <person name="Li C.-Y."/>
            <person name="Huang L."/>
            <person name="Wang Z.-W."/>
            <person name="Zhao X."/>
            <person name="Zhong W.-Y."/>
            <person name="Peng D.-H."/>
            <person name="Ahmad S."/>
            <person name="Lan S."/>
            <person name="Zhang J.-S."/>
            <person name="Tsai W.-C."/>
            <person name="Van De Peer Y."/>
            <person name="Liu Z.-J."/>
        </authorList>
    </citation>
    <scope>NUCLEOTIDE SEQUENCE</scope>
    <source>
        <strain evidence="4">SCP</strain>
        <tissue evidence="4">Leaves</tissue>
    </source>
</reference>
<gene>
    <name evidence="4" type="ORF">QJS04_geneDACA010866</name>
</gene>